<dbReference type="Proteomes" id="UP000293520">
    <property type="component" value="Unassembled WGS sequence"/>
</dbReference>
<keyword evidence="1" id="KW-1133">Transmembrane helix</keyword>
<evidence type="ECO:0000313" key="2">
    <source>
        <dbReference type="EMBL" id="TBN43804.1"/>
    </source>
</evidence>
<feature type="transmembrane region" description="Helical" evidence="1">
    <location>
        <begin position="21"/>
        <end position="43"/>
    </location>
</feature>
<reference evidence="2 3" key="1">
    <citation type="submission" date="2019-02" db="EMBL/GenBank/DDBJ databases">
        <title>Paracoccus subflavus sp. nov., isolated from marine sediment of the Pacific Ocean.</title>
        <authorList>
            <person name="Zhang G."/>
        </authorList>
    </citation>
    <scope>NUCLEOTIDE SEQUENCE [LARGE SCALE GENOMIC DNA]</scope>
    <source>
        <strain evidence="2 3">GY0581</strain>
    </source>
</reference>
<organism evidence="2 3">
    <name type="scientific">Paracoccus subflavus</name>
    <dbReference type="NCBI Taxonomy" id="2528244"/>
    <lineage>
        <taxon>Bacteria</taxon>
        <taxon>Pseudomonadati</taxon>
        <taxon>Pseudomonadota</taxon>
        <taxon>Alphaproteobacteria</taxon>
        <taxon>Rhodobacterales</taxon>
        <taxon>Paracoccaceae</taxon>
        <taxon>Paracoccus</taxon>
    </lineage>
</organism>
<proteinExistence type="predicted"/>
<protein>
    <submittedName>
        <fullName evidence="2">Uncharacterized protein</fullName>
    </submittedName>
</protein>
<keyword evidence="1" id="KW-0812">Transmembrane</keyword>
<name>A0A4Q9G4Z8_9RHOB</name>
<dbReference type="AlphaFoldDB" id="A0A4Q9G4Z8"/>
<gene>
    <name evidence="2" type="ORF">EYE42_01315</name>
</gene>
<accession>A0A4Q9G4Z8</accession>
<evidence type="ECO:0000313" key="3">
    <source>
        <dbReference type="Proteomes" id="UP000293520"/>
    </source>
</evidence>
<dbReference type="RefSeq" id="WP_130989505.1">
    <property type="nucleotide sequence ID" value="NZ_SISK01000001.1"/>
</dbReference>
<evidence type="ECO:0000256" key="1">
    <source>
        <dbReference type="SAM" id="Phobius"/>
    </source>
</evidence>
<comment type="caution">
    <text evidence="2">The sequence shown here is derived from an EMBL/GenBank/DDBJ whole genome shotgun (WGS) entry which is preliminary data.</text>
</comment>
<keyword evidence="3" id="KW-1185">Reference proteome</keyword>
<keyword evidence="1" id="KW-0472">Membrane</keyword>
<dbReference type="EMBL" id="SISK01000001">
    <property type="protein sequence ID" value="TBN43804.1"/>
    <property type="molecule type" value="Genomic_DNA"/>
</dbReference>
<sequence length="132" mass="14196">MPTHQKVAGEPRAERMRIHGVLARLMTMVTALALALAPAIIVATHGPATLGPATLDPATLAEAAQTKAHGHAHDDDGIPWQGHDATDHDHQHTAVLTGRTHGHDAPARFLHVLNARAAYGRTEDRPRRPPRI</sequence>